<feature type="domain" description="SpoVT-AbrB" evidence="1">
    <location>
        <begin position="11"/>
        <end position="56"/>
    </location>
</feature>
<sequence>MNGMMPIGEFVKPQPRGQVTIPKKVRNKVGLKKNTVLNVFEENGVIVMVPVKPVPAMKFQLDSDLKWEKAAEKTKRLMKKYTDWTTPNFSVDKYMEAVRYNPLAKLRMKRLRDQW</sequence>
<protein>
    <recommendedName>
        <fullName evidence="1">SpoVT-AbrB domain-containing protein</fullName>
    </recommendedName>
</protein>
<comment type="caution">
    <text evidence="2">The sequence shown here is derived from an EMBL/GenBank/DDBJ whole genome shotgun (WGS) entry which is preliminary data.</text>
</comment>
<name>A0A1F8C3Q3_9BACT</name>
<reference evidence="2 3" key="1">
    <citation type="journal article" date="2016" name="Nat. Commun.">
        <title>Thousands of microbial genomes shed light on interconnected biogeochemical processes in an aquifer system.</title>
        <authorList>
            <person name="Anantharaman K."/>
            <person name="Brown C.T."/>
            <person name="Hug L.A."/>
            <person name="Sharon I."/>
            <person name="Castelle C.J."/>
            <person name="Probst A.J."/>
            <person name="Thomas B.C."/>
            <person name="Singh A."/>
            <person name="Wilkins M.J."/>
            <person name="Karaoz U."/>
            <person name="Brodie E.L."/>
            <person name="Williams K.H."/>
            <person name="Hubbard S.S."/>
            <person name="Banfield J.F."/>
        </authorList>
    </citation>
    <scope>NUCLEOTIDE SEQUENCE [LARGE SCALE GENOMIC DNA]</scope>
</reference>
<gene>
    <name evidence="2" type="ORF">A2975_01470</name>
</gene>
<organism evidence="2 3">
    <name type="scientific">Candidatus Woesebacteria bacterium RIFCSPLOWO2_01_FULL_44_14</name>
    <dbReference type="NCBI Taxonomy" id="1802525"/>
    <lineage>
        <taxon>Bacteria</taxon>
        <taxon>Candidatus Woeseibacteriota</taxon>
    </lineage>
</organism>
<evidence type="ECO:0000313" key="3">
    <source>
        <dbReference type="Proteomes" id="UP000178429"/>
    </source>
</evidence>
<dbReference type="Pfam" id="PF04014">
    <property type="entry name" value="MazE_antitoxin"/>
    <property type="match status" value="1"/>
</dbReference>
<dbReference type="InterPro" id="IPR007159">
    <property type="entry name" value="SpoVT-AbrB_dom"/>
</dbReference>
<dbReference type="Proteomes" id="UP000178429">
    <property type="component" value="Unassembled WGS sequence"/>
</dbReference>
<dbReference type="STRING" id="1802525.A2975_01470"/>
<proteinExistence type="predicted"/>
<accession>A0A1F8C3Q3</accession>
<dbReference type="InterPro" id="IPR037914">
    <property type="entry name" value="SpoVT-AbrB_sf"/>
</dbReference>
<dbReference type="GO" id="GO:0003677">
    <property type="term" value="F:DNA binding"/>
    <property type="evidence" value="ECO:0007669"/>
    <property type="project" value="InterPro"/>
</dbReference>
<dbReference type="EMBL" id="MGHL01000001">
    <property type="protein sequence ID" value="OGM70927.1"/>
    <property type="molecule type" value="Genomic_DNA"/>
</dbReference>
<dbReference type="SMART" id="SM00966">
    <property type="entry name" value="SpoVT_AbrB"/>
    <property type="match status" value="1"/>
</dbReference>
<dbReference type="AlphaFoldDB" id="A0A1F8C3Q3"/>
<dbReference type="Gene3D" id="2.10.260.10">
    <property type="match status" value="1"/>
</dbReference>
<dbReference type="NCBIfam" id="TIGR01439">
    <property type="entry name" value="lp_hng_hel_AbrB"/>
    <property type="match status" value="1"/>
</dbReference>
<evidence type="ECO:0000259" key="1">
    <source>
        <dbReference type="SMART" id="SM00966"/>
    </source>
</evidence>
<dbReference type="SUPFAM" id="SSF89447">
    <property type="entry name" value="AbrB/MazE/MraZ-like"/>
    <property type="match status" value="1"/>
</dbReference>
<evidence type="ECO:0000313" key="2">
    <source>
        <dbReference type="EMBL" id="OGM70927.1"/>
    </source>
</evidence>